<keyword evidence="3" id="KW-1185">Reference proteome</keyword>
<comment type="caution">
    <text evidence="2">The sequence shown here is derived from an EMBL/GenBank/DDBJ whole genome shotgun (WGS) entry which is preliminary data.</text>
</comment>
<dbReference type="InterPro" id="IPR008906">
    <property type="entry name" value="HATC_C_dom"/>
</dbReference>
<dbReference type="SUPFAM" id="SSF53098">
    <property type="entry name" value="Ribonuclease H-like"/>
    <property type="match status" value="1"/>
</dbReference>
<evidence type="ECO:0000313" key="2">
    <source>
        <dbReference type="EMBL" id="KAJ8887319.1"/>
    </source>
</evidence>
<organism evidence="2 3">
    <name type="scientific">Dryococelus australis</name>
    <dbReference type="NCBI Taxonomy" id="614101"/>
    <lineage>
        <taxon>Eukaryota</taxon>
        <taxon>Metazoa</taxon>
        <taxon>Ecdysozoa</taxon>
        <taxon>Arthropoda</taxon>
        <taxon>Hexapoda</taxon>
        <taxon>Insecta</taxon>
        <taxon>Pterygota</taxon>
        <taxon>Neoptera</taxon>
        <taxon>Polyneoptera</taxon>
        <taxon>Phasmatodea</taxon>
        <taxon>Verophasmatodea</taxon>
        <taxon>Anareolatae</taxon>
        <taxon>Phasmatidae</taxon>
        <taxon>Eurycanthinae</taxon>
        <taxon>Dryococelus</taxon>
    </lineage>
</organism>
<proteinExistence type="predicted"/>
<dbReference type="Proteomes" id="UP001159363">
    <property type="component" value="Chromosome X"/>
</dbReference>
<gene>
    <name evidence="2" type="ORF">PR048_013534</name>
</gene>
<dbReference type="EMBL" id="JARBHB010000004">
    <property type="protein sequence ID" value="KAJ8887319.1"/>
    <property type="molecule type" value="Genomic_DNA"/>
</dbReference>
<evidence type="ECO:0000313" key="3">
    <source>
        <dbReference type="Proteomes" id="UP001159363"/>
    </source>
</evidence>
<dbReference type="Pfam" id="PF05699">
    <property type="entry name" value="Dimer_Tnp_hAT"/>
    <property type="match status" value="1"/>
</dbReference>
<accession>A0ABQ9HTA0</accession>
<sequence>MRFSSTEEVDKFVFETLLDPRFKMTSFRKTETVENDAKAQLNECKSLKVLAKKYLCVPPASVCSEHIFSTALFICHRKRKRIDPETAKMLVFLNKNMLC</sequence>
<name>A0ABQ9HTA0_9NEOP</name>
<protein>
    <recommendedName>
        <fullName evidence="1">HAT C-terminal dimerisation domain-containing protein</fullName>
    </recommendedName>
</protein>
<evidence type="ECO:0000259" key="1">
    <source>
        <dbReference type="Pfam" id="PF05699"/>
    </source>
</evidence>
<feature type="domain" description="HAT C-terminal dimerisation" evidence="1">
    <location>
        <begin position="42"/>
        <end position="97"/>
    </location>
</feature>
<dbReference type="InterPro" id="IPR012337">
    <property type="entry name" value="RNaseH-like_sf"/>
</dbReference>
<reference evidence="2 3" key="1">
    <citation type="submission" date="2023-02" db="EMBL/GenBank/DDBJ databases">
        <title>LHISI_Scaffold_Assembly.</title>
        <authorList>
            <person name="Stuart O.P."/>
            <person name="Cleave R."/>
            <person name="Magrath M.J.L."/>
            <person name="Mikheyev A.S."/>
        </authorList>
    </citation>
    <scope>NUCLEOTIDE SEQUENCE [LARGE SCALE GENOMIC DNA]</scope>
    <source>
        <strain evidence="2">Daus_M_001</strain>
        <tissue evidence="2">Leg muscle</tissue>
    </source>
</reference>
<feature type="non-terminal residue" evidence="2">
    <location>
        <position position="99"/>
    </location>
</feature>